<sequence length="162" mass="16295">MIRVLAPAGLIGLALGLSVLPASALTTKECSVKYQAAKQANTLGGKTWNDFRKAECGADAQPAAATTTVPNPVAPGAAKPSPTAAPAPAPSPAPSATAATAGSAGFPARVDPKYASEPAGKQRMHTCLDSYNAAKAAGTLGSLKWIQKGGGYYSECNKRLKG</sequence>
<feature type="signal peptide" evidence="2">
    <location>
        <begin position="1"/>
        <end position="24"/>
    </location>
</feature>
<gene>
    <name evidence="3" type="ORF">QO012_004191</name>
</gene>
<name>A0ABU0I7P4_9HYPH</name>
<accession>A0ABU0I7P4</accession>
<dbReference type="RefSeq" id="WP_238205185.1">
    <property type="nucleotide sequence ID" value="NZ_BPQE01000021.1"/>
</dbReference>
<keyword evidence="2" id="KW-0732">Signal</keyword>
<feature type="chain" id="PRO_5046313936" evidence="2">
    <location>
        <begin position="25"/>
        <end position="162"/>
    </location>
</feature>
<evidence type="ECO:0000256" key="2">
    <source>
        <dbReference type="SAM" id="SignalP"/>
    </source>
</evidence>
<protein>
    <submittedName>
        <fullName evidence="3">Lipid-binding transport protein (Tim44 family)</fullName>
    </submittedName>
</protein>
<feature type="compositionally biased region" description="Low complexity" evidence="1">
    <location>
        <begin position="60"/>
        <end position="82"/>
    </location>
</feature>
<feature type="compositionally biased region" description="Pro residues" evidence="1">
    <location>
        <begin position="83"/>
        <end position="93"/>
    </location>
</feature>
<keyword evidence="4" id="KW-1185">Reference proteome</keyword>
<dbReference type="EMBL" id="JAUSVP010000016">
    <property type="protein sequence ID" value="MDQ0449669.1"/>
    <property type="molecule type" value="Genomic_DNA"/>
</dbReference>
<reference evidence="3 4" key="1">
    <citation type="submission" date="2023-07" db="EMBL/GenBank/DDBJ databases">
        <title>Genomic Encyclopedia of Type Strains, Phase IV (KMG-IV): sequencing the most valuable type-strain genomes for metagenomic binning, comparative biology and taxonomic classification.</title>
        <authorList>
            <person name="Goeker M."/>
        </authorList>
    </citation>
    <scope>NUCLEOTIDE SEQUENCE [LARGE SCALE GENOMIC DNA]</scope>
    <source>
        <strain evidence="3 4">DSM 19013</strain>
    </source>
</reference>
<organism evidence="3 4">
    <name type="scientific">Methylobacterium aerolatum</name>
    <dbReference type="NCBI Taxonomy" id="418708"/>
    <lineage>
        <taxon>Bacteria</taxon>
        <taxon>Pseudomonadati</taxon>
        <taxon>Pseudomonadota</taxon>
        <taxon>Alphaproteobacteria</taxon>
        <taxon>Hyphomicrobiales</taxon>
        <taxon>Methylobacteriaceae</taxon>
        <taxon>Methylobacterium</taxon>
    </lineage>
</organism>
<feature type="compositionally biased region" description="Low complexity" evidence="1">
    <location>
        <begin position="94"/>
        <end position="108"/>
    </location>
</feature>
<dbReference type="Proteomes" id="UP001231124">
    <property type="component" value="Unassembled WGS sequence"/>
</dbReference>
<evidence type="ECO:0000256" key="1">
    <source>
        <dbReference type="SAM" id="MobiDB-lite"/>
    </source>
</evidence>
<feature type="region of interest" description="Disordered" evidence="1">
    <location>
        <begin position="60"/>
        <end position="118"/>
    </location>
</feature>
<proteinExistence type="predicted"/>
<evidence type="ECO:0000313" key="4">
    <source>
        <dbReference type="Proteomes" id="UP001231124"/>
    </source>
</evidence>
<comment type="caution">
    <text evidence="3">The sequence shown here is derived from an EMBL/GenBank/DDBJ whole genome shotgun (WGS) entry which is preliminary data.</text>
</comment>
<evidence type="ECO:0000313" key="3">
    <source>
        <dbReference type="EMBL" id="MDQ0449669.1"/>
    </source>
</evidence>